<keyword evidence="7 10" id="KW-1133">Transmembrane helix</keyword>
<keyword evidence="12" id="KW-1185">Reference proteome</keyword>
<evidence type="ECO:0000256" key="3">
    <source>
        <dbReference type="ARBA" id="ARBA00022448"/>
    </source>
</evidence>
<accession>A0A6A6RAI8</accession>
<feature type="transmembrane region" description="Helical" evidence="10">
    <location>
        <begin position="267"/>
        <end position="298"/>
    </location>
</feature>
<feature type="transmembrane region" description="Helical" evidence="10">
    <location>
        <begin position="646"/>
        <end position="667"/>
    </location>
</feature>
<organism evidence="11 12">
    <name type="scientific">Lophium mytilinum</name>
    <dbReference type="NCBI Taxonomy" id="390894"/>
    <lineage>
        <taxon>Eukaryota</taxon>
        <taxon>Fungi</taxon>
        <taxon>Dikarya</taxon>
        <taxon>Ascomycota</taxon>
        <taxon>Pezizomycotina</taxon>
        <taxon>Dothideomycetes</taxon>
        <taxon>Pleosporomycetidae</taxon>
        <taxon>Mytilinidiales</taxon>
        <taxon>Mytilinidiaceae</taxon>
        <taxon>Lophium</taxon>
    </lineage>
</organism>
<feature type="transmembrane region" description="Helical" evidence="10">
    <location>
        <begin position="579"/>
        <end position="604"/>
    </location>
</feature>
<dbReference type="EMBL" id="MU004182">
    <property type="protein sequence ID" value="KAF2501561.1"/>
    <property type="molecule type" value="Genomic_DNA"/>
</dbReference>
<feature type="transmembrane region" description="Helical" evidence="10">
    <location>
        <begin position="409"/>
        <end position="435"/>
    </location>
</feature>
<evidence type="ECO:0000256" key="1">
    <source>
        <dbReference type="ARBA" id="ARBA00004141"/>
    </source>
</evidence>
<reference evidence="11" key="1">
    <citation type="journal article" date="2020" name="Stud. Mycol.">
        <title>101 Dothideomycetes genomes: a test case for predicting lifestyles and emergence of pathogens.</title>
        <authorList>
            <person name="Haridas S."/>
            <person name="Albert R."/>
            <person name="Binder M."/>
            <person name="Bloem J."/>
            <person name="Labutti K."/>
            <person name="Salamov A."/>
            <person name="Andreopoulos B."/>
            <person name="Baker S."/>
            <person name="Barry K."/>
            <person name="Bills G."/>
            <person name="Bluhm B."/>
            <person name="Cannon C."/>
            <person name="Castanera R."/>
            <person name="Culley D."/>
            <person name="Daum C."/>
            <person name="Ezra D."/>
            <person name="Gonzalez J."/>
            <person name="Henrissat B."/>
            <person name="Kuo A."/>
            <person name="Liang C."/>
            <person name="Lipzen A."/>
            <person name="Lutzoni F."/>
            <person name="Magnuson J."/>
            <person name="Mondo S."/>
            <person name="Nolan M."/>
            <person name="Ohm R."/>
            <person name="Pangilinan J."/>
            <person name="Park H.-J."/>
            <person name="Ramirez L."/>
            <person name="Alfaro M."/>
            <person name="Sun H."/>
            <person name="Tritt A."/>
            <person name="Yoshinaga Y."/>
            <person name="Zwiers L.-H."/>
            <person name="Turgeon B."/>
            <person name="Goodwin S."/>
            <person name="Spatafora J."/>
            <person name="Crous P."/>
            <person name="Grigoriev I."/>
        </authorList>
    </citation>
    <scope>NUCLEOTIDE SEQUENCE</scope>
    <source>
        <strain evidence="11">CBS 269.34</strain>
    </source>
</reference>
<evidence type="ECO:0000313" key="12">
    <source>
        <dbReference type="Proteomes" id="UP000799750"/>
    </source>
</evidence>
<dbReference type="NCBIfam" id="TIGR00727">
    <property type="entry name" value="ISP4_OPT"/>
    <property type="match status" value="1"/>
</dbReference>
<dbReference type="OrthoDB" id="9986677at2759"/>
<keyword evidence="8 10" id="KW-0472">Membrane</keyword>
<evidence type="ECO:0000256" key="10">
    <source>
        <dbReference type="SAM" id="Phobius"/>
    </source>
</evidence>
<evidence type="ECO:0000256" key="6">
    <source>
        <dbReference type="ARBA" id="ARBA00022927"/>
    </source>
</evidence>
<feature type="transmembrane region" description="Helical" evidence="10">
    <location>
        <begin position="339"/>
        <end position="362"/>
    </location>
</feature>
<dbReference type="InterPro" id="IPR004648">
    <property type="entry name" value="Oligpept_transpt"/>
</dbReference>
<comment type="similarity">
    <text evidence="2">Belongs to the oligopeptide OPT transporter family.</text>
</comment>
<dbReference type="PANTHER" id="PTHR22601">
    <property type="entry name" value="ISP4 LIKE PROTEIN"/>
    <property type="match status" value="1"/>
</dbReference>
<feature type="transmembrane region" description="Helical" evidence="10">
    <location>
        <begin position="696"/>
        <end position="712"/>
    </location>
</feature>
<evidence type="ECO:0000256" key="4">
    <source>
        <dbReference type="ARBA" id="ARBA00022692"/>
    </source>
</evidence>
<evidence type="ECO:0000256" key="7">
    <source>
        <dbReference type="ARBA" id="ARBA00022989"/>
    </source>
</evidence>
<feature type="transmembrane region" description="Helical" evidence="10">
    <location>
        <begin position="169"/>
        <end position="193"/>
    </location>
</feature>
<evidence type="ECO:0000256" key="5">
    <source>
        <dbReference type="ARBA" id="ARBA00022856"/>
    </source>
</evidence>
<evidence type="ECO:0000256" key="9">
    <source>
        <dbReference type="SAM" id="MobiDB-lite"/>
    </source>
</evidence>
<feature type="transmembrane region" description="Helical" evidence="10">
    <location>
        <begin position="304"/>
        <end position="327"/>
    </location>
</feature>
<dbReference type="AlphaFoldDB" id="A0A6A6RAI8"/>
<dbReference type="Proteomes" id="UP000799750">
    <property type="component" value="Unassembled WGS sequence"/>
</dbReference>
<feature type="transmembrane region" description="Helical" evidence="10">
    <location>
        <begin position="724"/>
        <end position="748"/>
    </location>
</feature>
<comment type="subcellular location">
    <subcellularLocation>
        <location evidence="1">Membrane</location>
        <topology evidence="1">Multi-pass membrane protein</topology>
    </subcellularLocation>
</comment>
<gene>
    <name evidence="11" type="ORF">BU16DRAFT_450423</name>
</gene>
<feature type="region of interest" description="Disordered" evidence="9">
    <location>
        <begin position="1"/>
        <end position="24"/>
    </location>
</feature>
<evidence type="ECO:0000256" key="2">
    <source>
        <dbReference type="ARBA" id="ARBA00008807"/>
    </source>
</evidence>
<name>A0A6A6RAI8_9PEZI</name>
<feature type="transmembrane region" description="Helical" evidence="10">
    <location>
        <begin position="121"/>
        <end position="140"/>
    </location>
</feature>
<keyword evidence="6" id="KW-0653">Protein transport</keyword>
<keyword evidence="3" id="KW-0813">Transport</keyword>
<dbReference type="GO" id="GO:0035673">
    <property type="term" value="F:oligopeptide transmembrane transporter activity"/>
    <property type="evidence" value="ECO:0007669"/>
    <property type="project" value="InterPro"/>
</dbReference>
<dbReference type="InterPro" id="IPR004813">
    <property type="entry name" value="OPT"/>
</dbReference>
<feature type="region of interest" description="Disordered" evidence="9">
    <location>
        <begin position="42"/>
        <end position="75"/>
    </location>
</feature>
<keyword evidence="4 10" id="KW-0812">Transmembrane</keyword>
<keyword evidence="5" id="KW-0571">Peptide transport</keyword>
<dbReference type="GO" id="GO:0015031">
    <property type="term" value="P:protein transport"/>
    <property type="evidence" value="ECO:0007669"/>
    <property type="project" value="UniProtKB-KW"/>
</dbReference>
<feature type="transmembrane region" description="Helical" evidence="10">
    <location>
        <begin position="468"/>
        <end position="489"/>
    </location>
</feature>
<dbReference type="GO" id="GO:0016020">
    <property type="term" value="C:membrane"/>
    <property type="evidence" value="ECO:0007669"/>
    <property type="project" value="UniProtKB-SubCell"/>
</dbReference>
<protein>
    <submittedName>
        <fullName evidence="11">Small oligopeptide transporter</fullName>
    </submittedName>
</protein>
<feature type="transmembrane region" description="Helical" evidence="10">
    <location>
        <begin position="200"/>
        <end position="218"/>
    </location>
</feature>
<evidence type="ECO:0000313" key="11">
    <source>
        <dbReference type="EMBL" id="KAF2501561.1"/>
    </source>
</evidence>
<dbReference type="Pfam" id="PF03169">
    <property type="entry name" value="OPT"/>
    <property type="match status" value="1"/>
</dbReference>
<dbReference type="NCBIfam" id="TIGR00728">
    <property type="entry name" value="OPT_sfam"/>
    <property type="match status" value="1"/>
</dbReference>
<feature type="transmembrane region" description="Helical" evidence="10">
    <location>
        <begin position="495"/>
        <end position="520"/>
    </location>
</feature>
<feature type="transmembrane region" description="Helical" evidence="10">
    <location>
        <begin position="94"/>
        <end position="114"/>
    </location>
</feature>
<evidence type="ECO:0000256" key="8">
    <source>
        <dbReference type="ARBA" id="ARBA00023136"/>
    </source>
</evidence>
<sequence length="788" mass="87705">MDAENAAIKATGVQPQASDNPSLKHIPQIRLNSCDLNLPDDKDGLGLAGSGGEKSRPVELSTEQIPDAEEENSPYPEVKAAVPNFDKELPANTIRVWVIGILLSVLGAAVNTVFGLRQPHISIGVMTALLIAYALGKAWARFVPSRENNTFGVKWNLNPGPFNVKEHTIIGIMAGVSFSTAYATDIILAQVVFYKQNFGIAFQILLVVTTQSIGYGIAGLLRKFLVYPAAMLWPQTLVGVSLLHAMHDDNEELDPTVFGGNMSRFKWFGVITIASYLYYWIPGFLAQFLSICTFMTWIYPKSPVINQLFGGTTGLGLLPITFDWTTVTGFTGSPLIPPWHAIANTLIGVVSFYIIGTAGLHYGGAWYAKFLPISDSSTYDNTGVRYNVSMVTTSHLTLDEAAYKTYSPLYLSTTFAITYGMSFATTSSLVVYVWLNHRHEIMRQFRTSKEEKPDIHMKMMLKYPEAPMWWYVVLFVLMLALSLVVVLAYPTEFAWWAFLLCIVFASVMALPCGIIQAITTQHISLNVITEFIMGYMQPGKPIALMMFKTYGYITVNQALHFTEDLKFGHYMKIPPRTMFTAQVVATTLACIVQVYTLNFALNHIEGICTIDQKQRFTCPGGRVFFSASVIWGLLGPQRMFSLGQTYSALLWFFPFGVALSLILHFAAKRWPKSPLKYAMAPVILGGGTNIPPASPMNYLTWGAVGFIFQWYIRTRHLRWWSRLNYITSTALGTGLALSTLTIFAIFTLNRIDAPRWWGNTVIHTTMDVANTAVQARVAPGDTFGPKEW</sequence>
<proteinExistence type="inferred from homology"/>